<evidence type="ECO:0000256" key="9">
    <source>
        <dbReference type="HAMAP-Rule" id="MF_00236"/>
    </source>
</evidence>
<comment type="caution">
    <text evidence="11">The sequence shown here is derived from an EMBL/GenBank/DDBJ whole genome shotgun (WGS) entry which is preliminary data.</text>
</comment>
<dbReference type="NCBIfam" id="NF011430">
    <property type="entry name" value="PRK14861.1"/>
    <property type="match status" value="1"/>
</dbReference>
<dbReference type="NCBIfam" id="TIGR01411">
    <property type="entry name" value="tatAE"/>
    <property type="match status" value="1"/>
</dbReference>
<keyword evidence="6 9" id="KW-1133">Transmembrane helix</keyword>
<dbReference type="GO" id="GO:0033281">
    <property type="term" value="C:TAT protein transport complex"/>
    <property type="evidence" value="ECO:0007669"/>
    <property type="project" value="UniProtKB-UniRule"/>
</dbReference>
<evidence type="ECO:0000256" key="10">
    <source>
        <dbReference type="SAM" id="MobiDB-lite"/>
    </source>
</evidence>
<evidence type="ECO:0000313" key="11">
    <source>
        <dbReference type="EMBL" id="PHJ37451.1"/>
    </source>
</evidence>
<evidence type="ECO:0000256" key="6">
    <source>
        <dbReference type="ARBA" id="ARBA00022989"/>
    </source>
</evidence>
<dbReference type="Gene3D" id="1.20.5.3310">
    <property type="match status" value="1"/>
</dbReference>
<comment type="subunit">
    <text evidence="9">Forms a complex with TatC.</text>
</comment>
<dbReference type="InterPro" id="IPR006312">
    <property type="entry name" value="TatA/E"/>
</dbReference>
<sequence length="83" mass="9371">MPKIQPLERGVNIFFEGLFQPTHLILILIVVLIIFGPGKLPEVGKAMGKTVSEFRRATSASFEQEEKKEKDKEKAQAKEESDK</sequence>
<feature type="region of interest" description="Disordered" evidence="10">
    <location>
        <begin position="57"/>
        <end position="83"/>
    </location>
</feature>
<dbReference type="HAMAP" id="MF_00236">
    <property type="entry name" value="TatA_E"/>
    <property type="match status" value="1"/>
</dbReference>
<feature type="transmembrane region" description="Helical" evidence="9">
    <location>
        <begin position="20"/>
        <end position="40"/>
    </location>
</feature>
<evidence type="ECO:0000256" key="5">
    <source>
        <dbReference type="ARBA" id="ARBA00022927"/>
    </source>
</evidence>
<dbReference type="Pfam" id="PF02416">
    <property type="entry name" value="TatA_B_E"/>
    <property type="match status" value="1"/>
</dbReference>
<keyword evidence="5 9" id="KW-0653">Protein transport</keyword>
<evidence type="ECO:0000256" key="7">
    <source>
        <dbReference type="ARBA" id="ARBA00023010"/>
    </source>
</evidence>
<dbReference type="PANTHER" id="PTHR42982:SF1">
    <property type="entry name" value="SEC-INDEPENDENT PROTEIN TRANSLOCASE PROTEIN TATA"/>
    <property type="match status" value="1"/>
</dbReference>
<evidence type="ECO:0000256" key="8">
    <source>
        <dbReference type="ARBA" id="ARBA00023136"/>
    </source>
</evidence>
<comment type="function">
    <text evidence="9">Part of the twin-arginine translocation (Tat) system that transports large folded proteins containing a characteristic twin-arginine motif in their signal peptide across membranes. TatA could form the protein-conducting channel of the Tat system.</text>
</comment>
<dbReference type="InterPro" id="IPR003369">
    <property type="entry name" value="TatA/B/E"/>
</dbReference>
<keyword evidence="2 9" id="KW-0813">Transport</keyword>
<evidence type="ECO:0000256" key="1">
    <source>
        <dbReference type="ARBA" id="ARBA00004162"/>
    </source>
</evidence>
<evidence type="ECO:0000256" key="3">
    <source>
        <dbReference type="ARBA" id="ARBA00022475"/>
    </source>
</evidence>
<keyword evidence="7 9" id="KW-0811">Translocation</keyword>
<keyword evidence="4 9" id="KW-0812">Transmembrane</keyword>
<dbReference type="RefSeq" id="WP_099083755.1">
    <property type="nucleotide sequence ID" value="NZ_AWQQ01000091.1"/>
</dbReference>
<name>A0A2C6L1V7_9FIRM</name>
<dbReference type="AlphaFoldDB" id="A0A2C6L1V7"/>
<organism evidence="11 12">
    <name type="scientific">Desulforamulus profundi</name>
    <dbReference type="NCBI Taxonomy" id="1383067"/>
    <lineage>
        <taxon>Bacteria</taxon>
        <taxon>Bacillati</taxon>
        <taxon>Bacillota</taxon>
        <taxon>Clostridia</taxon>
        <taxon>Eubacteriales</taxon>
        <taxon>Peptococcaceae</taxon>
        <taxon>Desulforamulus</taxon>
    </lineage>
</organism>
<accession>A0A2C6L1V7</accession>
<dbReference type="PANTHER" id="PTHR42982">
    <property type="entry name" value="SEC-INDEPENDENT PROTEIN TRANSLOCASE PROTEIN TATA"/>
    <property type="match status" value="1"/>
</dbReference>
<keyword evidence="8 9" id="KW-0472">Membrane</keyword>
<proteinExistence type="inferred from homology"/>
<evidence type="ECO:0000256" key="4">
    <source>
        <dbReference type="ARBA" id="ARBA00022692"/>
    </source>
</evidence>
<evidence type="ECO:0000313" key="12">
    <source>
        <dbReference type="Proteomes" id="UP000222564"/>
    </source>
</evidence>
<keyword evidence="3 9" id="KW-1003">Cell membrane</keyword>
<keyword evidence="12" id="KW-1185">Reference proteome</keyword>
<comment type="subcellular location">
    <subcellularLocation>
        <location evidence="1 9">Cell membrane</location>
        <topology evidence="1 9">Single-pass membrane protein</topology>
    </subcellularLocation>
</comment>
<reference evidence="11 12" key="1">
    <citation type="submission" date="2013-09" db="EMBL/GenBank/DDBJ databases">
        <title>Biodegradation of hydrocarbons in the deep terrestrial subsurface : characterization of a microbial consortium composed of two Desulfotomaculum species originating from a deep geological formation.</title>
        <authorList>
            <person name="Aullo T."/>
            <person name="Berlendis S."/>
            <person name="Lascourreges J.-F."/>
            <person name="Dessort D."/>
            <person name="Saint-Laurent S."/>
            <person name="Schraauwers B."/>
            <person name="Mas J."/>
            <person name="Magot M."/>
            <person name="Ranchou-Peyruse A."/>
        </authorList>
    </citation>
    <scope>NUCLEOTIDE SEQUENCE [LARGE SCALE GENOMIC DNA]</scope>
    <source>
        <strain evidence="11 12">Bs107</strain>
    </source>
</reference>
<dbReference type="GO" id="GO:0043953">
    <property type="term" value="P:protein transport by the Tat complex"/>
    <property type="evidence" value="ECO:0007669"/>
    <property type="project" value="UniProtKB-UniRule"/>
</dbReference>
<dbReference type="Proteomes" id="UP000222564">
    <property type="component" value="Unassembled WGS sequence"/>
</dbReference>
<feature type="compositionally biased region" description="Basic and acidic residues" evidence="10">
    <location>
        <begin position="64"/>
        <end position="83"/>
    </location>
</feature>
<dbReference type="GO" id="GO:0008320">
    <property type="term" value="F:protein transmembrane transporter activity"/>
    <property type="evidence" value="ECO:0007669"/>
    <property type="project" value="UniProtKB-UniRule"/>
</dbReference>
<protein>
    <recommendedName>
        <fullName evidence="9">Sec-independent protein translocase protein TatA</fullName>
    </recommendedName>
</protein>
<evidence type="ECO:0000256" key="2">
    <source>
        <dbReference type="ARBA" id="ARBA00022448"/>
    </source>
</evidence>
<gene>
    <name evidence="9" type="primary">tatA</name>
    <name evidence="11" type="ORF">P378_16315</name>
</gene>
<comment type="similarity">
    <text evidence="9">Belongs to the TatA/E family.</text>
</comment>
<dbReference type="EMBL" id="AWQQ01000091">
    <property type="protein sequence ID" value="PHJ37451.1"/>
    <property type="molecule type" value="Genomic_DNA"/>
</dbReference>